<dbReference type="SUPFAM" id="SSF56801">
    <property type="entry name" value="Acetyl-CoA synthetase-like"/>
    <property type="match status" value="1"/>
</dbReference>
<gene>
    <name evidence="2" type="ORF">HH303_15060</name>
</gene>
<evidence type="ECO:0000313" key="3">
    <source>
        <dbReference type="Proteomes" id="UP000539372"/>
    </source>
</evidence>
<sequence>MTEYFDEFETQSADERAARQLDLLKVQIERARQAPYFDQTLAGFTADDLSDLAKLPVVRKSDLIDMQGKEPPFGGMLAVPVKDLARVYMSPGPILDPDGYAPAHDWWRFGRAAWAAGLRNGDIVANCFSYHLTPAGRMFEEACHACGATVLPAGIGNTEAVVQAMSLYKATAYAGTPDYPKALLDKAADLKLDLSSLKTLMVGAGPLFPSMRQDYHDRGMTCLQTYGTADLGNVAYESKAMEGLITDEDVIVEIVRPGTGDPVDLGEVGEVVVTLLTNRDYPLIRFATGDLSAILPGVSPCGRTAPRIKGWMGRADQTAKIRGMFVRPNQVAEIVARFAEITKARIVISSDDAKKDVMTVHCEATGDIDAAKIAETVQSVTKLKGAVVLAEPGSLPNDGKVIDDTRDFSS</sequence>
<evidence type="ECO:0000259" key="1">
    <source>
        <dbReference type="Pfam" id="PF00501"/>
    </source>
</evidence>
<keyword evidence="3" id="KW-1185">Reference proteome</keyword>
<dbReference type="RefSeq" id="WP_169626194.1">
    <property type="nucleotide sequence ID" value="NZ_JABBNT010000004.1"/>
</dbReference>
<dbReference type="InterPro" id="IPR045851">
    <property type="entry name" value="AMP-bd_C_sf"/>
</dbReference>
<accession>A0A7Y0E217</accession>
<name>A0A7Y0E217_9PROT</name>
<organism evidence="2 3">
    <name type="scientific">Pacificispira spongiicola</name>
    <dbReference type="NCBI Taxonomy" id="2729598"/>
    <lineage>
        <taxon>Bacteria</taxon>
        <taxon>Pseudomonadati</taxon>
        <taxon>Pseudomonadota</taxon>
        <taxon>Alphaproteobacteria</taxon>
        <taxon>Rhodospirillales</taxon>
        <taxon>Rhodospirillaceae</taxon>
        <taxon>Pacificispira</taxon>
    </lineage>
</organism>
<dbReference type="AlphaFoldDB" id="A0A7Y0E217"/>
<dbReference type="Gene3D" id="3.40.50.12780">
    <property type="entry name" value="N-terminal domain of ligase-like"/>
    <property type="match status" value="1"/>
</dbReference>
<comment type="caution">
    <text evidence="2">The sequence shown here is derived from an EMBL/GenBank/DDBJ whole genome shotgun (WGS) entry which is preliminary data.</text>
</comment>
<evidence type="ECO:0000313" key="2">
    <source>
        <dbReference type="EMBL" id="NMM45814.1"/>
    </source>
</evidence>
<dbReference type="InterPro" id="IPR042099">
    <property type="entry name" value="ANL_N_sf"/>
</dbReference>
<dbReference type="EMBL" id="JABBNT010000004">
    <property type="protein sequence ID" value="NMM45814.1"/>
    <property type="molecule type" value="Genomic_DNA"/>
</dbReference>
<dbReference type="Proteomes" id="UP000539372">
    <property type="component" value="Unassembled WGS sequence"/>
</dbReference>
<proteinExistence type="predicted"/>
<keyword evidence="2" id="KW-0436">Ligase</keyword>
<dbReference type="Gene3D" id="3.30.300.30">
    <property type="match status" value="1"/>
</dbReference>
<feature type="domain" description="AMP-dependent synthetase/ligase" evidence="1">
    <location>
        <begin position="120"/>
        <end position="273"/>
    </location>
</feature>
<dbReference type="GO" id="GO:0016874">
    <property type="term" value="F:ligase activity"/>
    <property type="evidence" value="ECO:0007669"/>
    <property type="project" value="UniProtKB-KW"/>
</dbReference>
<dbReference type="Pfam" id="PF00501">
    <property type="entry name" value="AMP-binding"/>
    <property type="match status" value="1"/>
</dbReference>
<dbReference type="PANTHER" id="PTHR43845:SF1">
    <property type="entry name" value="BLR5969 PROTEIN"/>
    <property type="match status" value="1"/>
</dbReference>
<protein>
    <submittedName>
        <fullName evidence="2">Phenylacetate--CoA ligase</fullName>
    </submittedName>
</protein>
<dbReference type="PANTHER" id="PTHR43845">
    <property type="entry name" value="BLR5969 PROTEIN"/>
    <property type="match status" value="1"/>
</dbReference>
<reference evidence="2 3" key="1">
    <citation type="submission" date="2020-04" db="EMBL/GenBank/DDBJ databases">
        <title>Rhodospirillaceae bacterium KN72 isolated from deep sea.</title>
        <authorList>
            <person name="Zhang D.-C."/>
        </authorList>
    </citation>
    <scope>NUCLEOTIDE SEQUENCE [LARGE SCALE GENOMIC DNA]</scope>
    <source>
        <strain evidence="2 3">KN72</strain>
    </source>
</reference>
<dbReference type="InterPro" id="IPR000873">
    <property type="entry name" value="AMP-dep_synth/lig_dom"/>
</dbReference>